<accession>A0A7W8Q8R8</accession>
<organism evidence="6 7">
    <name type="scientific">Paraburkholderia atlantica</name>
    <dbReference type="NCBI Taxonomy" id="2654982"/>
    <lineage>
        <taxon>Bacteria</taxon>
        <taxon>Pseudomonadati</taxon>
        <taxon>Pseudomonadota</taxon>
        <taxon>Betaproteobacteria</taxon>
        <taxon>Burkholderiales</taxon>
        <taxon>Burkholderiaceae</taxon>
        <taxon>Paraburkholderia</taxon>
    </lineage>
</organism>
<evidence type="ECO:0000256" key="4">
    <source>
        <dbReference type="ARBA" id="ARBA00023163"/>
    </source>
</evidence>
<dbReference type="InterPro" id="IPR036388">
    <property type="entry name" value="WH-like_DNA-bd_sf"/>
</dbReference>
<sequence>MATRQVPAMPFDERVLNGMGVLTAIVDCGSFAAAGEALDMSQSGVSRSVARLEARLGIRLFDRTTRSVTLTDEGRRFYEQIVPLLGGLEEAAASAAQGATAVRGRLRVNMDPFFSRLVLGPRLGSFIDKHPDLQLELITRDQLGDMVADGFDVAIRFGDPPVSTLVARKLLDTRILTVAAPSYLKKHGKPENPAELEDGRHICIKFRDPLTGYPFTWEFHRGRKKLTLTPRGRLTVNDVGTLHSVCIAGQGIAQILALGAESLLASGKLIELFPDWGDEVYPLYALYPSRHHPPAKVRAFLDFILSLTGRKPSHPAA</sequence>
<dbReference type="InterPro" id="IPR036390">
    <property type="entry name" value="WH_DNA-bd_sf"/>
</dbReference>
<dbReference type="Gene3D" id="3.40.190.290">
    <property type="match status" value="1"/>
</dbReference>
<dbReference type="Pfam" id="PF03466">
    <property type="entry name" value="LysR_substrate"/>
    <property type="match status" value="1"/>
</dbReference>
<dbReference type="PANTHER" id="PTHR30537:SF5">
    <property type="entry name" value="HTH-TYPE TRANSCRIPTIONAL ACTIVATOR TTDR-RELATED"/>
    <property type="match status" value="1"/>
</dbReference>
<keyword evidence="7" id="KW-1185">Reference proteome</keyword>
<dbReference type="Pfam" id="PF00126">
    <property type="entry name" value="HTH_1"/>
    <property type="match status" value="1"/>
</dbReference>
<evidence type="ECO:0000256" key="2">
    <source>
        <dbReference type="ARBA" id="ARBA00023015"/>
    </source>
</evidence>
<reference evidence="6 7" key="1">
    <citation type="submission" date="2020-08" db="EMBL/GenBank/DDBJ databases">
        <title>Genomic Encyclopedia of Type Strains, Phase IV (KMG-V): Genome sequencing to study the core and pangenomes of soil and plant-associated prokaryotes.</title>
        <authorList>
            <person name="Whitman W."/>
        </authorList>
    </citation>
    <scope>NUCLEOTIDE SEQUENCE [LARGE SCALE GENOMIC DNA]</scope>
    <source>
        <strain evidence="6 7">JPY158</strain>
    </source>
</reference>
<dbReference type="EMBL" id="JACHDD010000005">
    <property type="protein sequence ID" value="MBB5425429.1"/>
    <property type="molecule type" value="Genomic_DNA"/>
</dbReference>
<dbReference type="InterPro" id="IPR000847">
    <property type="entry name" value="LysR_HTH_N"/>
</dbReference>
<dbReference type="SUPFAM" id="SSF46785">
    <property type="entry name" value="Winged helix' DNA-binding domain"/>
    <property type="match status" value="1"/>
</dbReference>
<dbReference type="GO" id="GO:0003700">
    <property type="term" value="F:DNA-binding transcription factor activity"/>
    <property type="evidence" value="ECO:0007669"/>
    <property type="project" value="InterPro"/>
</dbReference>
<keyword evidence="3 6" id="KW-0238">DNA-binding</keyword>
<proteinExistence type="inferred from homology"/>
<evidence type="ECO:0000256" key="3">
    <source>
        <dbReference type="ARBA" id="ARBA00023125"/>
    </source>
</evidence>
<protein>
    <submittedName>
        <fullName evidence="6">DNA-binding transcriptional LysR family regulator</fullName>
    </submittedName>
</protein>
<comment type="caution">
    <text evidence="6">The sequence shown here is derived from an EMBL/GenBank/DDBJ whole genome shotgun (WGS) entry which is preliminary data.</text>
</comment>
<evidence type="ECO:0000313" key="6">
    <source>
        <dbReference type="EMBL" id="MBB5425429.1"/>
    </source>
</evidence>
<dbReference type="AlphaFoldDB" id="A0A7W8Q8R8"/>
<evidence type="ECO:0000313" key="7">
    <source>
        <dbReference type="Proteomes" id="UP000592780"/>
    </source>
</evidence>
<dbReference type="PRINTS" id="PR00039">
    <property type="entry name" value="HTHLYSR"/>
</dbReference>
<gene>
    <name evidence="6" type="ORF">HDG40_003583</name>
</gene>
<name>A0A7W8Q8R8_PARAM</name>
<evidence type="ECO:0000256" key="1">
    <source>
        <dbReference type="ARBA" id="ARBA00009437"/>
    </source>
</evidence>
<dbReference type="CDD" id="cd08422">
    <property type="entry name" value="PBP2_CrgA_like"/>
    <property type="match status" value="1"/>
</dbReference>
<dbReference type="Proteomes" id="UP000592780">
    <property type="component" value="Unassembled WGS sequence"/>
</dbReference>
<dbReference type="InterPro" id="IPR058163">
    <property type="entry name" value="LysR-type_TF_proteobact-type"/>
</dbReference>
<feature type="domain" description="HTH lysR-type" evidence="5">
    <location>
        <begin position="24"/>
        <end position="71"/>
    </location>
</feature>
<dbReference type="GO" id="GO:0003677">
    <property type="term" value="F:DNA binding"/>
    <property type="evidence" value="ECO:0007669"/>
    <property type="project" value="UniProtKB-KW"/>
</dbReference>
<keyword evidence="4" id="KW-0804">Transcription</keyword>
<keyword evidence="2" id="KW-0805">Transcription regulation</keyword>
<dbReference type="Gene3D" id="1.10.10.10">
    <property type="entry name" value="Winged helix-like DNA-binding domain superfamily/Winged helix DNA-binding domain"/>
    <property type="match status" value="1"/>
</dbReference>
<evidence type="ECO:0000259" key="5">
    <source>
        <dbReference type="PROSITE" id="PS50931"/>
    </source>
</evidence>
<dbReference type="PROSITE" id="PS50931">
    <property type="entry name" value="HTH_LYSR"/>
    <property type="match status" value="1"/>
</dbReference>
<dbReference type="PANTHER" id="PTHR30537">
    <property type="entry name" value="HTH-TYPE TRANSCRIPTIONAL REGULATOR"/>
    <property type="match status" value="1"/>
</dbReference>
<dbReference type="InterPro" id="IPR005119">
    <property type="entry name" value="LysR_subst-bd"/>
</dbReference>
<dbReference type="FunFam" id="1.10.10.10:FF:000001">
    <property type="entry name" value="LysR family transcriptional regulator"/>
    <property type="match status" value="1"/>
</dbReference>
<dbReference type="SUPFAM" id="SSF53850">
    <property type="entry name" value="Periplasmic binding protein-like II"/>
    <property type="match status" value="1"/>
</dbReference>
<comment type="similarity">
    <text evidence="1">Belongs to the LysR transcriptional regulatory family.</text>
</comment>